<evidence type="ECO:0000256" key="5">
    <source>
        <dbReference type="ARBA" id="ARBA00022741"/>
    </source>
</evidence>
<dbReference type="FunFam" id="1.10.510.10:FF:000008">
    <property type="entry name" value="Non-specific serine/threonine protein kinase"/>
    <property type="match status" value="1"/>
</dbReference>
<feature type="binding site" evidence="8">
    <location>
        <position position="218"/>
    </location>
    <ligand>
        <name>ATP</name>
        <dbReference type="ChEBI" id="CHEBI:30616"/>
    </ligand>
</feature>
<feature type="domain" description="AGC-kinase C-terminal" evidence="11">
    <location>
        <begin position="435"/>
        <end position="503"/>
    </location>
</feature>
<dbReference type="InterPro" id="IPR045270">
    <property type="entry name" value="STKc_AGC"/>
</dbReference>
<dbReference type="GO" id="GO:0004674">
    <property type="term" value="F:protein serine/threonine kinase activity"/>
    <property type="evidence" value="ECO:0007669"/>
    <property type="project" value="UniProtKB-KW"/>
</dbReference>
<protein>
    <recommendedName>
        <fullName evidence="1">non-specific serine/threonine protein kinase</fullName>
        <ecNumber evidence="1">2.7.11.1</ecNumber>
    </recommendedName>
</protein>
<feature type="region of interest" description="Disordered" evidence="9">
    <location>
        <begin position="93"/>
        <end position="158"/>
    </location>
</feature>
<feature type="compositionally biased region" description="Polar residues" evidence="9">
    <location>
        <begin position="48"/>
        <end position="61"/>
    </location>
</feature>
<dbReference type="SUPFAM" id="SSF56112">
    <property type="entry name" value="Protein kinase-like (PK-like)"/>
    <property type="match status" value="1"/>
</dbReference>
<evidence type="ECO:0000256" key="6">
    <source>
        <dbReference type="ARBA" id="ARBA00022777"/>
    </source>
</evidence>
<dbReference type="GO" id="GO:0005524">
    <property type="term" value="F:ATP binding"/>
    <property type="evidence" value="ECO:0007669"/>
    <property type="project" value="UniProtKB-UniRule"/>
</dbReference>
<evidence type="ECO:0000256" key="9">
    <source>
        <dbReference type="SAM" id="MobiDB-lite"/>
    </source>
</evidence>
<dbReference type="FunFam" id="3.30.200.20:FF:000042">
    <property type="entry name" value="Aurora kinase A"/>
    <property type="match status" value="1"/>
</dbReference>
<dbReference type="Gene3D" id="3.30.200.20">
    <property type="entry name" value="Phosphorylase Kinase, domain 1"/>
    <property type="match status" value="1"/>
</dbReference>
<reference evidence="12" key="1">
    <citation type="submission" date="2020-01" db="EMBL/GenBank/DDBJ databases">
        <title>Development of genomics and gene disruption for Polysphondylium violaceum indicates a role for the polyketide synthase stlB in stalk morphogenesis.</title>
        <authorList>
            <person name="Narita B."/>
            <person name="Kawabe Y."/>
            <person name="Kin K."/>
            <person name="Saito T."/>
            <person name="Gibbs R."/>
            <person name="Kuspa A."/>
            <person name="Muzny D."/>
            <person name="Queller D."/>
            <person name="Richards S."/>
            <person name="Strassman J."/>
            <person name="Sucgang R."/>
            <person name="Worley K."/>
            <person name="Schaap P."/>
        </authorList>
    </citation>
    <scope>NUCLEOTIDE SEQUENCE</scope>
    <source>
        <strain evidence="12">QSvi11</strain>
    </source>
</reference>
<keyword evidence="2" id="KW-0723">Serine/threonine-protein kinase</keyword>
<dbReference type="Proteomes" id="UP000695562">
    <property type="component" value="Unassembled WGS sequence"/>
</dbReference>
<evidence type="ECO:0000313" key="12">
    <source>
        <dbReference type="EMBL" id="KAF2073783.1"/>
    </source>
</evidence>
<dbReference type="Pfam" id="PF00069">
    <property type="entry name" value="Pkinase"/>
    <property type="match status" value="1"/>
</dbReference>
<keyword evidence="5 8" id="KW-0547">Nucleotide-binding</keyword>
<dbReference type="OrthoDB" id="63267at2759"/>
<organism evidence="12 13">
    <name type="scientific">Polysphondylium violaceum</name>
    <dbReference type="NCBI Taxonomy" id="133409"/>
    <lineage>
        <taxon>Eukaryota</taxon>
        <taxon>Amoebozoa</taxon>
        <taxon>Evosea</taxon>
        <taxon>Eumycetozoa</taxon>
        <taxon>Dictyostelia</taxon>
        <taxon>Dictyosteliales</taxon>
        <taxon>Dictyosteliaceae</taxon>
        <taxon>Polysphondylium</taxon>
    </lineage>
</organism>
<gene>
    <name evidence="12" type="ORF">CYY_004917</name>
</gene>
<sequence>MLSNNHTVFSSNFINAAADDRDEGGGITIISSNNNSNKSTPSNGSPTKNIPITPTKGIQFTKTPVKKNNTLVSSSSSIQLCLLNHELKVNGQQQQNEEGDLDHNLHFGNGDNQHNSDNEVSDDEDLESFNSESSDTGISSSGGEGNGEKESNDDFTPILGSSLPSGSIKISNNIDLNSFTVTQMVGKGGFGKVHQVIHNSTKKVYALKTIKKNHIIRKKSVSNTLAEKDILKKIDHPFIVKLHYAFQSEKKLYLVMDFVNGGQLFFHLQREAIFSEAQVRFYIAELVLALEHLHEANIVHRDLKPENILLDSQGHCILTDFGLAKEEVIDDSHNSFCGTLEYQAPEMIQGKSYGKAVDWWSVGILMYDMLIGKPPFECKNRATMQEKIANEKPKFPQFVSSSARSLINSLLHKDPKQRLGSKNGAKDIKSHTFFKSLQWRKLEQKEIPPPFVPTTKGVEDISNFDLLSLKECLRDSVHGSSPNLSASQQKYFDGFSYVRSPLI</sequence>
<evidence type="ECO:0000256" key="1">
    <source>
        <dbReference type="ARBA" id="ARBA00012513"/>
    </source>
</evidence>
<keyword evidence="6" id="KW-0418">Kinase</keyword>
<keyword evidence="7 8" id="KW-0067">ATP-binding</keyword>
<keyword evidence="4" id="KW-0808">Transferase</keyword>
<dbReference type="EC" id="2.7.11.1" evidence="1"/>
<dbReference type="InterPro" id="IPR011009">
    <property type="entry name" value="Kinase-like_dom_sf"/>
</dbReference>
<feature type="compositionally biased region" description="Low complexity" evidence="9">
    <location>
        <begin position="28"/>
        <end position="47"/>
    </location>
</feature>
<dbReference type="PANTHER" id="PTHR24351">
    <property type="entry name" value="RIBOSOMAL PROTEIN S6 KINASE"/>
    <property type="match status" value="1"/>
</dbReference>
<proteinExistence type="predicted"/>
<name>A0A8J4V010_9MYCE</name>
<keyword evidence="13" id="KW-1185">Reference proteome</keyword>
<dbReference type="InterPro" id="IPR000961">
    <property type="entry name" value="AGC-kinase_C"/>
</dbReference>
<dbReference type="Gene3D" id="1.10.510.10">
    <property type="entry name" value="Transferase(Phosphotransferase) domain 1"/>
    <property type="match status" value="1"/>
</dbReference>
<evidence type="ECO:0000256" key="7">
    <source>
        <dbReference type="ARBA" id="ARBA00022840"/>
    </source>
</evidence>
<feature type="domain" description="Protein kinase" evidence="10">
    <location>
        <begin position="179"/>
        <end position="434"/>
    </location>
</feature>
<dbReference type="InterPro" id="IPR008271">
    <property type="entry name" value="Ser/Thr_kinase_AS"/>
</dbReference>
<dbReference type="InterPro" id="IPR000719">
    <property type="entry name" value="Prot_kinase_dom"/>
</dbReference>
<dbReference type="CDD" id="cd05123">
    <property type="entry name" value="STKc_AGC"/>
    <property type="match status" value="1"/>
</dbReference>
<evidence type="ECO:0000256" key="4">
    <source>
        <dbReference type="ARBA" id="ARBA00022679"/>
    </source>
</evidence>
<dbReference type="SMART" id="SM00220">
    <property type="entry name" value="S_TKc"/>
    <property type="match status" value="1"/>
</dbReference>
<dbReference type="PROSITE" id="PS50011">
    <property type="entry name" value="PROTEIN_KINASE_DOM"/>
    <property type="match status" value="1"/>
</dbReference>
<evidence type="ECO:0000259" key="10">
    <source>
        <dbReference type="PROSITE" id="PS50011"/>
    </source>
</evidence>
<keyword evidence="3" id="KW-0597">Phosphoprotein</keyword>
<dbReference type="SMART" id="SM00133">
    <property type="entry name" value="S_TK_X"/>
    <property type="match status" value="1"/>
</dbReference>
<dbReference type="EMBL" id="AJWJ01000183">
    <property type="protein sequence ID" value="KAF2073783.1"/>
    <property type="molecule type" value="Genomic_DNA"/>
</dbReference>
<comment type="caution">
    <text evidence="12">The sequence shown here is derived from an EMBL/GenBank/DDBJ whole genome shotgun (WGS) entry which is preliminary data.</text>
</comment>
<dbReference type="PROSITE" id="PS00108">
    <property type="entry name" value="PROTEIN_KINASE_ST"/>
    <property type="match status" value="1"/>
</dbReference>
<dbReference type="PROSITE" id="PS00107">
    <property type="entry name" value="PROTEIN_KINASE_ATP"/>
    <property type="match status" value="1"/>
</dbReference>
<dbReference type="PROSITE" id="PS51285">
    <property type="entry name" value="AGC_KINASE_CTER"/>
    <property type="match status" value="1"/>
</dbReference>
<evidence type="ECO:0000256" key="3">
    <source>
        <dbReference type="ARBA" id="ARBA00022553"/>
    </source>
</evidence>
<feature type="region of interest" description="Disordered" evidence="9">
    <location>
        <begin position="20"/>
        <end position="61"/>
    </location>
</feature>
<evidence type="ECO:0000256" key="8">
    <source>
        <dbReference type="PROSITE-ProRule" id="PRU10141"/>
    </source>
</evidence>
<dbReference type="InterPro" id="IPR017441">
    <property type="entry name" value="Protein_kinase_ATP_BS"/>
</dbReference>
<dbReference type="AlphaFoldDB" id="A0A8J4V010"/>
<evidence type="ECO:0000313" key="13">
    <source>
        <dbReference type="Proteomes" id="UP000695562"/>
    </source>
</evidence>
<accession>A0A8J4V010</accession>
<evidence type="ECO:0000259" key="11">
    <source>
        <dbReference type="PROSITE" id="PS51285"/>
    </source>
</evidence>
<evidence type="ECO:0000256" key="2">
    <source>
        <dbReference type="ARBA" id="ARBA00022527"/>
    </source>
</evidence>